<dbReference type="PANTHER" id="PTHR15201:SF1">
    <property type="entry name" value="MEDIATOR OF RNA POLYMERASE II TRANSCRIPTION SUBUNIT 26"/>
    <property type="match status" value="1"/>
</dbReference>
<dbReference type="SUPFAM" id="SSF47676">
    <property type="entry name" value="Conserved domain common to transcription factors TFIIS, elongin A, CRSP70"/>
    <property type="match status" value="1"/>
</dbReference>
<dbReference type="PROSITE" id="PS51319">
    <property type="entry name" value="TFIIS_N"/>
    <property type="match status" value="1"/>
</dbReference>
<keyword evidence="4" id="KW-1185">Reference proteome</keyword>
<dbReference type="InterPro" id="IPR042376">
    <property type="entry name" value="MED26"/>
</dbReference>
<dbReference type="InterPro" id="IPR017923">
    <property type="entry name" value="TFIIS_N"/>
</dbReference>
<keyword evidence="1" id="KW-0539">Nucleus</keyword>
<dbReference type="GO" id="GO:0010628">
    <property type="term" value="P:positive regulation of gene expression"/>
    <property type="evidence" value="ECO:0007669"/>
    <property type="project" value="TreeGrafter"/>
</dbReference>
<evidence type="ECO:0000259" key="2">
    <source>
        <dbReference type="PROSITE" id="PS51319"/>
    </source>
</evidence>
<organism evidence="3 4">
    <name type="scientific">Adineta ricciae</name>
    <name type="common">Rotifer</name>
    <dbReference type="NCBI Taxonomy" id="249248"/>
    <lineage>
        <taxon>Eukaryota</taxon>
        <taxon>Metazoa</taxon>
        <taxon>Spiralia</taxon>
        <taxon>Gnathifera</taxon>
        <taxon>Rotifera</taxon>
        <taxon>Eurotatoria</taxon>
        <taxon>Bdelloidea</taxon>
        <taxon>Adinetida</taxon>
        <taxon>Adinetidae</taxon>
        <taxon>Adineta</taxon>
    </lineage>
</organism>
<dbReference type="GO" id="GO:0006357">
    <property type="term" value="P:regulation of transcription by RNA polymerase II"/>
    <property type="evidence" value="ECO:0007669"/>
    <property type="project" value="InterPro"/>
</dbReference>
<dbReference type="GO" id="GO:0016592">
    <property type="term" value="C:mediator complex"/>
    <property type="evidence" value="ECO:0007669"/>
    <property type="project" value="InterPro"/>
</dbReference>
<feature type="domain" description="TFIIS N-terminal" evidence="2">
    <location>
        <begin position="13"/>
        <end position="102"/>
    </location>
</feature>
<sequence length="384" mass="43283">MQSDSSSLDTLKDNLLRAVDAEYNVLKAEIVLDIICQLENMTITKNQLQKTRLGREINTIRQKIDAKKKLVQHADKSPELIIEIAQRAKKLLRSWQGLLNTSQKDSLSACTDGEMKPRLILKVKFHSSQTKRKHEFDNHLIAEASIKRKKVKIMKTAISPSLPHLKTTEELFMEMQRNEAETFSVSHHGNNVDHTNSACLSSSNNICQIPGSSSQCPLSSTCLSSTFVSMRNSNSTTSCLASTYLPVLSEGNQFVKDDRPSIKSTTPEQLNSFAPDLATMRTPYTTLADLIQDHRRRILATHDSQELQARPDLLLVPIEQLAVVYERERTTKCSELSHFKYSSITSSEKLPQPSDFIALPFIDCPLEFDFTLDEFVVEQPTLTS</sequence>
<dbReference type="Proteomes" id="UP000663828">
    <property type="component" value="Unassembled WGS sequence"/>
</dbReference>
<proteinExistence type="predicted"/>
<protein>
    <recommendedName>
        <fullName evidence="2">TFIIS N-terminal domain-containing protein</fullName>
    </recommendedName>
</protein>
<accession>A0A814K9T7</accession>
<dbReference type="InterPro" id="IPR035441">
    <property type="entry name" value="TFIIS/LEDGF_dom_sf"/>
</dbReference>
<name>A0A814K9T7_ADIRI</name>
<evidence type="ECO:0000313" key="4">
    <source>
        <dbReference type="Proteomes" id="UP000663828"/>
    </source>
</evidence>
<dbReference type="EMBL" id="CAJNOR010000980">
    <property type="protein sequence ID" value="CAF1049581.1"/>
    <property type="molecule type" value="Genomic_DNA"/>
</dbReference>
<dbReference type="GO" id="GO:0003712">
    <property type="term" value="F:transcription coregulator activity"/>
    <property type="evidence" value="ECO:0007669"/>
    <property type="project" value="TreeGrafter"/>
</dbReference>
<dbReference type="GO" id="GO:0070847">
    <property type="term" value="C:core mediator complex"/>
    <property type="evidence" value="ECO:0007669"/>
    <property type="project" value="TreeGrafter"/>
</dbReference>
<evidence type="ECO:0000256" key="1">
    <source>
        <dbReference type="PROSITE-ProRule" id="PRU00649"/>
    </source>
</evidence>
<comment type="caution">
    <text evidence="3">The sequence shown here is derived from an EMBL/GenBank/DDBJ whole genome shotgun (WGS) entry which is preliminary data.</text>
</comment>
<gene>
    <name evidence="3" type="ORF">XAT740_LOCUS15699</name>
</gene>
<comment type="subcellular location">
    <subcellularLocation>
        <location evidence="1">Nucleus</location>
    </subcellularLocation>
</comment>
<evidence type="ECO:0000313" key="3">
    <source>
        <dbReference type="EMBL" id="CAF1049581.1"/>
    </source>
</evidence>
<reference evidence="3" key="1">
    <citation type="submission" date="2021-02" db="EMBL/GenBank/DDBJ databases">
        <authorList>
            <person name="Nowell W R."/>
        </authorList>
    </citation>
    <scope>NUCLEOTIDE SEQUENCE</scope>
</reference>
<dbReference type="AlphaFoldDB" id="A0A814K9T7"/>
<dbReference type="PANTHER" id="PTHR15201">
    <property type="entry name" value="CRSP70"/>
    <property type="match status" value="1"/>
</dbReference>
<dbReference type="Gene3D" id="1.20.930.10">
    <property type="entry name" value="Conserved domain common to transcription factors TFIIS, elongin A, CRSP70"/>
    <property type="match status" value="1"/>
</dbReference>
<dbReference type="Pfam" id="PF08711">
    <property type="entry name" value="Med26"/>
    <property type="match status" value="1"/>
</dbReference>